<evidence type="ECO:0000313" key="2">
    <source>
        <dbReference type="Proteomes" id="UP001219525"/>
    </source>
</evidence>
<evidence type="ECO:0000313" key="1">
    <source>
        <dbReference type="EMBL" id="KAJ7207444.1"/>
    </source>
</evidence>
<protein>
    <submittedName>
        <fullName evidence="1">Uncharacterized protein</fullName>
    </submittedName>
</protein>
<name>A0AAD6VAH3_9AGAR</name>
<sequence length="115" mass="12109">MCRLPPAHHLPLPAAAARLDPLPPAHCARCPIYPPCPPPATCRPSAARCPLPAELPAGRCPLHPPLAHRLSYPPPAAPTARLPRTAPRCTCCTPIAHRPPPAIHCLPPSPAPMPC</sequence>
<keyword evidence="2" id="KW-1185">Reference proteome</keyword>
<dbReference type="Proteomes" id="UP001219525">
    <property type="component" value="Unassembled WGS sequence"/>
</dbReference>
<gene>
    <name evidence="1" type="ORF">GGX14DRAFT_567396</name>
</gene>
<comment type="caution">
    <text evidence="1">The sequence shown here is derived from an EMBL/GenBank/DDBJ whole genome shotgun (WGS) entry which is preliminary data.</text>
</comment>
<proteinExistence type="predicted"/>
<dbReference type="AlphaFoldDB" id="A0AAD6VAH3"/>
<organism evidence="1 2">
    <name type="scientific">Mycena pura</name>
    <dbReference type="NCBI Taxonomy" id="153505"/>
    <lineage>
        <taxon>Eukaryota</taxon>
        <taxon>Fungi</taxon>
        <taxon>Dikarya</taxon>
        <taxon>Basidiomycota</taxon>
        <taxon>Agaricomycotina</taxon>
        <taxon>Agaricomycetes</taxon>
        <taxon>Agaricomycetidae</taxon>
        <taxon>Agaricales</taxon>
        <taxon>Marasmiineae</taxon>
        <taxon>Mycenaceae</taxon>
        <taxon>Mycena</taxon>
    </lineage>
</organism>
<dbReference type="EMBL" id="JARJCW010000036">
    <property type="protein sequence ID" value="KAJ7207444.1"/>
    <property type="molecule type" value="Genomic_DNA"/>
</dbReference>
<reference evidence="1" key="1">
    <citation type="submission" date="2023-03" db="EMBL/GenBank/DDBJ databases">
        <title>Massive genome expansion in bonnet fungi (Mycena s.s.) driven by repeated elements and novel gene families across ecological guilds.</title>
        <authorList>
            <consortium name="Lawrence Berkeley National Laboratory"/>
            <person name="Harder C.B."/>
            <person name="Miyauchi S."/>
            <person name="Viragh M."/>
            <person name="Kuo A."/>
            <person name="Thoen E."/>
            <person name="Andreopoulos B."/>
            <person name="Lu D."/>
            <person name="Skrede I."/>
            <person name="Drula E."/>
            <person name="Henrissat B."/>
            <person name="Morin E."/>
            <person name="Kohler A."/>
            <person name="Barry K."/>
            <person name="LaButti K."/>
            <person name="Morin E."/>
            <person name="Salamov A."/>
            <person name="Lipzen A."/>
            <person name="Mereny Z."/>
            <person name="Hegedus B."/>
            <person name="Baldrian P."/>
            <person name="Stursova M."/>
            <person name="Weitz H."/>
            <person name="Taylor A."/>
            <person name="Grigoriev I.V."/>
            <person name="Nagy L.G."/>
            <person name="Martin F."/>
            <person name="Kauserud H."/>
        </authorList>
    </citation>
    <scope>NUCLEOTIDE SEQUENCE</scope>
    <source>
        <strain evidence="1">9144</strain>
    </source>
</reference>
<accession>A0AAD6VAH3</accession>